<sequence>MNSYKHFAYLYDELMKDAPYDEWVQFVQRKLKKYQLNRQSLSLLDLACGTGELSVRFAKEGFQVTGVDLSADMLAVAQAKGEKNGLSIPFFQQNMAELEGLGLFDLIGIFCDSLNYLESEQEVQDTFAKVFQHLKPGGLFIFDVHSIYKITQVFMNETFALNEEKISYIWNSFPGEYSNCVEHELTFFVWDEGTGKYDRYDEFHVQRTFTVQQYSGWLSEAGFQVQEVNADFEDSPPQQYSERIFFIARKE</sequence>
<dbReference type="SUPFAM" id="SSF53335">
    <property type="entry name" value="S-adenosyl-L-methionine-dependent methyltransferases"/>
    <property type="match status" value="1"/>
</dbReference>
<feature type="domain" description="Methyltransferase" evidence="3">
    <location>
        <begin position="44"/>
        <end position="138"/>
    </location>
</feature>
<dbReference type="CDD" id="cd02440">
    <property type="entry name" value="AdoMet_MTases"/>
    <property type="match status" value="1"/>
</dbReference>
<dbReference type="EMBL" id="JAAIUV010000019">
    <property type="protein sequence ID" value="NEX79605.1"/>
    <property type="molecule type" value="Genomic_DNA"/>
</dbReference>
<dbReference type="RefSeq" id="WP_163252134.1">
    <property type="nucleotide sequence ID" value="NZ_JAAIUV010000019.1"/>
</dbReference>
<reference evidence="4" key="1">
    <citation type="submission" date="2020-02" db="EMBL/GenBank/DDBJ databases">
        <title>Bacillus sedimentmangrovi sp. nov., isolated from sediment of the mangrove ecosystem.</title>
        <authorList>
            <person name="Liu G."/>
        </authorList>
    </citation>
    <scope>NUCLEOTIDE SEQUENCE [LARGE SCALE GENOMIC DNA]</scope>
    <source>
        <strain evidence="4">SgZ-7</strain>
    </source>
</reference>
<name>A0A6B3TRJ5_9BACI</name>
<dbReference type="InterPro" id="IPR041698">
    <property type="entry name" value="Methyltransf_25"/>
</dbReference>
<evidence type="ECO:0000313" key="5">
    <source>
        <dbReference type="Proteomes" id="UP000481621"/>
    </source>
</evidence>
<keyword evidence="5" id="KW-1185">Reference proteome</keyword>
<evidence type="ECO:0000259" key="3">
    <source>
        <dbReference type="Pfam" id="PF13649"/>
    </source>
</evidence>
<dbReference type="PANTHER" id="PTHR43861:SF1">
    <property type="entry name" value="TRANS-ACONITATE 2-METHYLTRANSFERASE"/>
    <property type="match status" value="1"/>
</dbReference>
<dbReference type="PANTHER" id="PTHR43861">
    <property type="entry name" value="TRANS-ACONITATE 2-METHYLTRANSFERASE-RELATED"/>
    <property type="match status" value="1"/>
</dbReference>
<dbReference type="GO" id="GO:0008168">
    <property type="term" value="F:methyltransferase activity"/>
    <property type="evidence" value="ECO:0007669"/>
    <property type="project" value="UniProtKB-KW"/>
</dbReference>
<proteinExistence type="predicted"/>
<evidence type="ECO:0000256" key="2">
    <source>
        <dbReference type="ARBA" id="ARBA00022679"/>
    </source>
</evidence>
<dbReference type="InterPro" id="IPR029063">
    <property type="entry name" value="SAM-dependent_MTases_sf"/>
</dbReference>
<protein>
    <submittedName>
        <fullName evidence="4">Class I SAM-dependent methyltransferase</fullName>
    </submittedName>
</protein>
<gene>
    <name evidence="4" type="ORF">G4Z05_12125</name>
</gene>
<dbReference type="Gene3D" id="3.40.50.150">
    <property type="entry name" value="Vaccinia Virus protein VP39"/>
    <property type="match status" value="1"/>
</dbReference>
<dbReference type="Pfam" id="PF13649">
    <property type="entry name" value="Methyltransf_25"/>
    <property type="match status" value="1"/>
</dbReference>
<dbReference type="Proteomes" id="UP000481621">
    <property type="component" value="Unassembled WGS sequence"/>
</dbReference>
<accession>A0A6B3TRJ5</accession>
<dbReference type="Gene3D" id="2.20.25.110">
    <property type="entry name" value="S-adenosyl-L-methionine-dependent methyltransferases"/>
    <property type="match status" value="1"/>
</dbReference>
<dbReference type="AlphaFoldDB" id="A0A6B3TRJ5"/>
<keyword evidence="1 4" id="KW-0489">Methyltransferase</keyword>
<dbReference type="GO" id="GO:0032259">
    <property type="term" value="P:methylation"/>
    <property type="evidence" value="ECO:0007669"/>
    <property type="project" value="UniProtKB-KW"/>
</dbReference>
<evidence type="ECO:0000313" key="4">
    <source>
        <dbReference type="EMBL" id="NEX79605.1"/>
    </source>
</evidence>
<comment type="caution">
    <text evidence="4">The sequence shown here is derived from an EMBL/GenBank/DDBJ whole genome shotgun (WGS) entry which is preliminary data.</text>
</comment>
<organism evidence="4 5">
    <name type="scientific">Neobacillus thermocopriae</name>
    <dbReference type="NCBI Taxonomy" id="1215031"/>
    <lineage>
        <taxon>Bacteria</taxon>
        <taxon>Bacillati</taxon>
        <taxon>Bacillota</taxon>
        <taxon>Bacilli</taxon>
        <taxon>Bacillales</taxon>
        <taxon>Bacillaceae</taxon>
        <taxon>Neobacillus</taxon>
    </lineage>
</organism>
<evidence type="ECO:0000256" key="1">
    <source>
        <dbReference type="ARBA" id="ARBA00022603"/>
    </source>
</evidence>
<keyword evidence="2 4" id="KW-0808">Transferase</keyword>